<dbReference type="EMBL" id="WWCX01000001">
    <property type="protein sequence ID" value="MYM92766.1"/>
    <property type="molecule type" value="Genomic_DNA"/>
</dbReference>
<evidence type="ECO:0000313" key="1">
    <source>
        <dbReference type="EMBL" id="MYM92766.1"/>
    </source>
</evidence>
<accession>A0A845GHI7</accession>
<dbReference type="RefSeq" id="WP_161082024.1">
    <property type="nucleotide sequence ID" value="NZ_WWCX01000001.1"/>
</dbReference>
<dbReference type="AlphaFoldDB" id="A0A845GHI7"/>
<proteinExistence type="predicted"/>
<sequence length="438" mass="47522">MHKVAKVTGIALAAITLTAGVVWYEAMREIRKESKLAQMLELPYRTASWTLTEPGMRPYRVPDELQTLQQNLPEAKFHEINARIGLRELNIVALRKAAAETENTATGELFPTAYSGVKRFALIADDGSDTSTFNIRSLARTLPTSMDIVVVQSVAAADSQKTHVHRFPRTILAVVADEMQRDGEAPYEAAANLADAIYDLPITATRTLAYTLFLRHAVDLTWPDTAYIDKAAARINAKAMHVPITAASTDLLLGIGDQKDLFVSQKAIADEAAKREQLSLPVTNRTSFLTSYRQIFGAVNVWELPLGPDFSNLNAMVKIVGEKSAVIIDGKGIDAALPKDDVIAIEKCTDILMRAGYKVTKIPASLADIISYRSPLSGILLPPAVREKGTLLVPVKPSESNINPATANALLAAGITPIPIQYDARKGTTLGQSVALLR</sequence>
<organism evidence="1 2">
    <name type="scientific">Duganella vulcania</name>
    <dbReference type="NCBI Taxonomy" id="2692166"/>
    <lineage>
        <taxon>Bacteria</taxon>
        <taxon>Pseudomonadati</taxon>
        <taxon>Pseudomonadota</taxon>
        <taxon>Betaproteobacteria</taxon>
        <taxon>Burkholderiales</taxon>
        <taxon>Oxalobacteraceae</taxon>
        <taxon>Telluria group</taxon>
        <taxon>Duganella</taxon>
    </lineage>
</organism>
<gene>
    <name evidence="1" type="ORF">GTP90_02690</name>
</gene>
<evidence type="ECO:0000313" key="2">
    <source>
        <dbReference type="Proteomes" id="UP000447355"/>
    </source>
</evidence>
<protein>
    <submittedName>
        <fullName evidence="1">Uncharacterized protein</fullName>
    </submittedName>
</protein>
<name>A0A845GHI7_9BURK</name>
<dbReference type="Proteomes" id="UP000447355">
    <property type="component" value="Unassembled WGS sequence"/>
</dbReference>
<comment type="caution">
    <text evidence="1">The sequence shown here is derived from an EMBL/GenBank/DDBJ whole genome shotgun (WGS) entry which is preliminary data.</text>
</comment>
<reference evidence="1" key="1">
    <citation type="submission" date="2019-12" db="EMBL/GenBank/DDBJ databases">
        <title>Novel species isolated from a subtropical stream in China.</title>
        <authorList>
            <person name="Lu H."/>
        </authorList>
    </citation>
    <scope>NUCLEOTIDE SEQUENCE [LARGE SCALE GENOMIC DNA]</scope>
    <source>
        <strain evidence="1">FT81W</strain>
    </source>
</reference>